<dbReference type="PRINTS" id="PR01548">
    <property type="entry name" value="MEIOTICR114"/>
</dbReference>
<dbReference type="Proteomes" id="UP000005666">
    <property type="component" value="Chromosome 7"/>
</dbReference>
<dbReference type="AlphaFoldDB" id="G8BVX6"/>
<dbReference type="EMBL" id="HE612862">
    <property type="protein sequence ID" value="CCE64054.1"/>
    <property type="molecule type" value="Genomic_DNA"/>
</dbReference>
<evidence type="ECO:0008006" key="3">
    <source>
        <dbReference type="Google" id="ProtNLM"/>
    </source>
</evidence>
<proteinExistence type="predicted"/>
<name>G8BVX6_TETPH</name>
<dbReference type="GO" id="GO:0007131">
    <property type="term" value="P:reciprocal meiotic recombination"/>
    <property type="evidence" value="ECO:0007669"/>
    <property type="project" value="InterPro"/>
</dbReference>
<dbReference type="InterPro" id="IPR004354">
    <property type="entry name" value="Meiotic_Rec114"/>
</dbReference>
<dbReference type="KEGG" id="tpf:TPHA_0G02180"/>
<sequence length="351" mass="40345">MTQSTRIPILSYSRFNSIVEAPLGFQSIINPIDKQNWSHYRENTDIYMRIDVFPNLSVKLEIMLDSIGVTEQIFFPIMQNRELIQFTTLNPTISCKYLVRSNDTIYMKRFQVVLNNEENYQKIIQNLNKFGCLIKNAKFQAPKPLPPMNYINNIRGPSFATFDNRQINNQIRSTLKMSQMLRNNTLEHVTSLPAEDLLKDNKESNDNFGLLETQQLVINEAETSTVNNFESIKHSPPSDLKINNFVTEPNLIKTPLMDQNINNETIDENLSKIGTSPKLNNQDTTENTGSIIKFTDCIKGPKVASENITKSNLSKNKYHISKTTVLKKIKDPSFMLYVDRLENILGELLKE</sequence>
<protein>
    <recommendedName>
        <fullName evidence="3">Meiotic recombination protein REC114</fullName>
    </recommendedName>
</protein>
<dbReference type="STRING" id="1071381.G8BVX6"/>
<dbReference type="HOGENOM" id="CLU_704167_0_0_1"/>
<dbReference type="OMA" id="NANHNIV"/>
<keyword evidence="2" id="KW-1185">Reference proteome</keyword>
<evidence type="ECO:0000313" key="2">
    <source>
        <dbReference type="Proteomes" id="UP000005666"/>
    </source>
</evidence>
<dbReference type="OrthoDB" id="4047596at2759"/>
<dbReference type="GeneID" id="11533687"/>
<dbReference type="Pfam" id="PF03525">
    <property type="entry name" value="Meiotic_rec114"/>
    <property type="match status" value="1"/>
</dbReference>
<reference evidence="1 2" key="1">
    <citation type="journal article" date="2011" name="Proc. Natl. Acad. Sci. U.S.A.">
        <title>Evolutionary erosion of yeast sex chromosomes by mating-type switching accidents.</title>
        <authorList>
            <person name="Gordon J.L."/>
            <person name="Armisen D."/>
            <person name="Proux-Wera E."/>
            <person name="Oheigeartaigh S.S."/>
            <person name="Byrne K.P."/>
            <person name="Wolfe K.H."/>
        </authorList>
    </citation>
    <scope>NUCLEOTIDE SEQUENCE [LARGE SCALE GENOMIC DNA]</scope>
    <source>
        <strain evidence="2">ATCC 24235 / CBS 4417 / NBRC 1672 / NRRL Y-8282 / UCD 70-5</strain>
    </source>
</reference>
<gene>
    <name evidence="1" type="primary">TPHA0G02180</name>
    <name evidence="1" type="ordered locus">TPHA_0G02180</name>
</gene>
<evidence type="ECO:0000313" key="1">
    <source>
        <dbReference type="EMBL" id="CCE64054.1"/>
    </source>
</evidence>
<accession>G8BVX6</accession>
<dbReference type="RefSeq" id="XP_003686488.1">
    <property type="nucleotide sequence ID" value="XM_003686440.1"/>
</dbReference>
<organism evidence="1 2">
    <name type="scientific">Tetrapisispora phaffii (strain ATCC 24235 / CBS 4417 / NBRC 1672 / NRRL Y-8282 / UCD 70-5)</name>
    <name type="common">Yeast</name>
    <name type="synonym">Fabospora phaffii</name>
    <dbReference type="NCBI Taxonomy" id="1071381"/>
    <lineage>
        <taxon>Eukaryota</taxon>
        <taxon>Fungi</taxon>
        <taxon>Dikarya</taxon>
        <taxon>Ascomycota</taxon>
        <taxon>Saccharomycotina</taxon>
        <taxon>Saccharomycetes</taxon>
        <taxon>Saccharomycetales</taxon>
        <taxon>Saccharomycetaceae</taxon>
        <taxon>Tetrapisispora</taxon>
    </lineage>
</organism>